<keyword evidence="7" id="KW-1185">Reference proteome</keyword>
<dbReference type="OrthoDB" id="1630758at2759"/>
<dbReference type="SUPFAM" id="SSF57850">
    <property type="entry name" value="RING/U-box"/>
    <property type="match status" value="1"/>
</dbReference>
<dbReference type="Pfam" id="PF13923">
    <property type="entry name" value="zf-C3HC4_2"/>
    <property type="match status" value="1"/>
</dbReference>
<dbReference type="PANTHER" id="PTHR10131:SF94">
    <property type="entry name" value="TNF RECEPTOR-ASSOCIATED FACTOR 4"/>
    <property type="match status" value="1"/>
</dbReference>
<feature type="domain" description="RING-type" evidence="5">
    <location>
        <begin position="86"/>
        <end position="126"/>
    </location>
</feature>
<dbReference type="Gene3D" id="3.30.40.10">
    <property type="entry name" value="Zinc/RING finger domain, C3HC4 (zinc finger)"/>
    <property type="match status" value="2"/>
</dbReference>
<evidence type="ECO:0000256" key="2">
    <source>
        <dbReference type="ARBA" id="ARBA00022771"/>
    </source>
</evidence>
<protein>
    <submittedName>
        <fullName evidence="6">BA75_01133T0</fullName>
    </submittedName>
</protein>
<dbReference type="InterPro" id="IPR013083">
    <property type="entry name" value="Znf_RING/FYVE/PHD"/>
</dbReference>
<evidence type="ECO:0000313" key="6">
    <source>
        <dbReference type="EMBL" id="ANZ73546.1"/>
    </source>
</evidence>
<dbReference type="PROSITE" id="PS50089">
    <property type="entry name" value="ZF_RING_2"/>
    <property type="match status" value="1"/>
</dbReference>
<dbReference type="PROSITE" id="PS00518">
    <property type="entry name" value="ZF_RING_1"/>
    <property type="match status" value="1"/>
</dbReference>
<dbReference type="SMART" id="SM00184">
    <property type="entry name" value="RING"/>
    <property type="match status" value="1"/>
</dbReference>
<keyword evidence="2 4" id="KW-0863">Zinc-finger</keyword>
<keyword evidence="1" id="KW-0479">Metal-binding</keyword>
<dbReference type="PANTHER" id="PTHR10131">
    <property type="entry name" value="TNF RECEPTOR ASSOCIATED FACTOR"/>
    <property type="match status" value="1"/>
</dbReference>
<accession>A0A1B2J6E4</accession>
<sequence length="487" mass="56070">MEPSQDSAPQAGLQILSETNLSGPSLSLNLAVEDLPELPLEQSGLPPTSPVEMVIPKAGFNYRSDEDSKIDLRTLVYLEPLEHLNCPICQLPFIDPYTTICGHTYCYTCLEEALKSPLGSRCPLDRTPLDIENNDDVYPAPIIISNITDDLKVRCLNLERGCDWIGPRWQIKKHVVQECKYTQFECNCAIEEPAILDKDKNDNELKQDDIKPHYRICKEWTERRHLLENGKGERICPHLPEPCEKCGKNISFSLKEYHLNEECKRNFKQCNGCLLDFPVTGFENHERYCEKIHVKCPAKAYGCDWKGSKDLLNTIHANRCVFYKLSTYFETQEKEMEGLRRENRTLSTQLSTVLDSVVQGKITNVGYTLNVEEVGCQRQNKKNDKNLLDEDYLHLVMEFERLRTDFERVRPIVADFQQQQQIITNLANSSSHYREEINAQRVAINSLRQQLQFLLVERRNLNRAVRGIGGISPVESSEELNRFSNKL</sequence>
<evidence type="ECO:0000259" key="5">
    <source>
        <dbReference type="PROSITE" id="PS50089"/>
    </source>
</evidence>
<evidence type="ECO:0000313" key="7">
    <source>
        <dbReference type="Proteomes" id="UP000094565"/>
    </source>
</evidence>
<name>A0A1B2J6E4_PICPA</name>
<dbReference type="InterPro" id="IPR017907">
    <property type="entry name" value="Znf_RING_CS"/>
</dbReference>
<evidence type="ECO:0000256" key="1">
    <source>
        <dbReference type="ARBA" id="ARBA00022723"/>
    </source>
</evidence>
<dbReference type="SMR" id="A0A1B2J6E4"/>
<dbReference type="EMBL" id="CP014584">
    <property type="protein sequence ID" value="ANZ73546.1"/>
    <property type="molecule type" value="Genomic_DNA"/>
</dbReference>
<keyword evidence="3" id="KW-0862">Zinc</keyword>
<proteinExistence type="predicted"/>
<dbReference type="AlphaFoldDB" id="A0A1B2J6E4"/>
<evidence type="ECO:0000256" key="3">
    <source>
        <dbReference type="ARBA" id="ARBA00022833"/>
    </source>
</evidence>
<dbReference type="InterPro" id="IPR001841">
    <property type="entry name" value="Znf_RING"/>
</dbReference>
<organism evidence="6 7">
    <name type="scientific">Komagataella pastoris</name>
    <name type="common">Yeast</name>
    <name type="synonym">Pichia pastoris</name>
    <dbReference type="NCBI Taxonomy" id="4922"/>
    <lineage>
        <taxon>Eukaryota</taxon>
        <taxon>Fungi</taxon>
        <taxon>Dikarya</taxon>
        <taxon>Ascomycota</taxon>
        <taxon>Saccharomycotina</taxon>
        <taxon>Pichiomycetes</taxon>
        <taxon>Pichiales</taxon>
        <taxon>Pichiaceae</taxon>
        <taxon>Komagataella</taxon>
    </lineage>
</organism>
<evidence type="ECO:0000256" key="4">
    <source>
        <dbReference type="PROSITE-ProRule" id="PRU00175"/>
    </source>
</evidence>
<gene>
    <name evidence="6" type="ORF">ATY40_BA7501133</name>
</gene>
<reference evidence="6 7" key="1">
    <citation type="submission" date="2016-02" db="EMBL/GenBank/DDBJ databases">
        <title>Comparative genomic and transcriptomic foundation for Pichia pastoris.</title>
        <authorList>
            <person name="Love K.R."/>
            <person name="Shah K.A."/>
            <person name="Whittaker C.A."/>
            <person name="Wu J."/>
            <person name="Bartlett M.C."/>
            <person name="Ma D."/>
            <person name="Leeson R.L."/>
            <person name="Priest M."/>
            <person name="Young S.K."/>
            <person name="Love J.C."/>
        </authorList>
    </citation>
    <scope>NUCLEOTIDE SEQUENCE [LARGE SCALE GENOMIC DNA]</scope>
    <source>
        <strain evidence="6 7">ATCC 28485</strain>
    </source>
</reference>
<dbReference type="GO" id="GO:0008270">
    <property type="term" value="F:zinc ion binding"/>
    <property type="evidence" value="ECO:0007669"/>
    <property type="project" value="UniProtKB-KW"/>
</dbReference>
<dbReference type="Proteomes" id="UP000094565">
    <property type="component" value="Chromosome 1"/>
</dbReference>